<dbReference type="GO" id="GO:0022857">
    <property type="term" value="F:transmembrane transporter activity"/>
    <property type="evidence" value="ECO:0007669"/>
    <property type="project" value="InterPro"/>
</dbReference>
<dbReference type="CDD" id="cd17324">
    <property type="entry name" value="MFS_NepI_like"/>
    <property type="match status" value="1"/>
</dbReference>
<organism evidence="8 9">
    <name type="scientific">Cupriavidus gilardii</name>
    <dbReference type="NCBI Taxonomy" id="82541"/>
    <lineage>
        <taxon>Bacteria</taxon>
        <taxon>Pseudomonadati</taxon>
        <taxon>Pseudomonadota</taxon>
        <taxon>Betaproteobacteria</taxon>
        <taxon>Burkholderiales</taxon>
        <taxon>Burkholderiaceae</taxon>
        <taxon>Cupriavidus</taxon>
    </lineage>
</organism>
<evidence type="ECO:0000259" key="7">
    <source>
        <dbReference type="PROSITE" id="PS50850"/>
    </source>
</evidence>
<feature type="transmembrane region" description="Helical" evidence="6">
    <location>
        <begin position="290"/>
        <end position="308"/>
    </location>
</feature>
<evidence type="ECO:0000256" key="6">
    <source>
        <dbReference type="SAM" id="Phobius"/>
    </source>
</evidence>
<dbReference type="InterPro" id="IPR050189">
    <property type="entry name" value="MFS_Efflux_Transporters"/>
</dbReference>
<evidence type="ECO:0000256" key="3">
    <source>
        <dbReference type="ARBA" id="ARBA00022692"/>
    </source>
</evidence>
<evidence type="ECO:0000256" key="2">
    <source>
        <dbReference type="ARBA" id="ARBA00022475"/>
    </source>
</evidence>
<dbReference type="AlphaFoldDB" id="A0A849BDN5"/>
<dbReference type="InterPro" id="IPR036259">
    <property type="entry name" value="MFS_trans_sf"/>
</dbReference>
<keyword evidence="2" id="KW-1003">Cell membrane</keyword>
<dbReference type="PANTHER" id="PTHR43124:SF8">
    <property type="entry name" value="INNER MEMBRANE TRANSPORT PROTEIN YDHP"/>
    <property type="match status" value="1"/>
</dbReference>
<evidence type="ECO:0000256" key="4">
    <source>
        <dbReference type="ARBA" id="ARBA00022989"/>
    </source>
</evidence>
<protein>
    <submittedName>
        <fullName evidence="8">MFS transporter</fullName>
    </submittedName>
</protein>
<feature type="transmembrane region" description="Helical" evidence="6">
    <location>
        <begin position="160"/>
        <end position="180"/>
    </location>
</feature>
<keyword evidence="5 6" id="KW-0472">Membrane</keyword>
<evidence type="ECO:0000313" key="8">
    <source>
        <dbReference type="EMBL" id="NNH13562.1"/>
    </source>
</evidence>
<reference evidence="8 9" key="1">
    <citation type="submission" date="2020-05" db="EMBL/GenBank/DDBJ databases">
        <title>MicrobeNet Type strains.</title>
        <authorList>
            <person name="Nicholson A.C."/>
        </authorList>
    </citation>
    <scope>NUCLEOTIDE SEQUENCE [LARGE SCALE GENOMIC DNA]</scope>
    <source>
        <strain evidence="8 9">ATCC 700815</strain>
    </source>
</reference>
<feature type="transmembrane region" description="Helical" evidence="6">
    <location>
        <begin position="201"/>
        <end position="224"/>
    </location>
</feature>
<dbReference type="PANTHER" id="PTHR43124">
    <property type="entry name" value="PURINE EFFLUX PUMP PBUE"/>
    <property type="match status" value="1"/>
</dbReference>
<dbReference type="SUPFAM" id="SSF103473">
    <property type="entry name" value="MFS general substrate transporter"/>
    <property type="match status" value="1"/>
</dbReference>
<evidence type="ECO:0000256" key="5">
    <source>
        <dbReference type="ARBA" id="ARBA00023136"/>
    </source>
</evidence>
<dbReference type="InterPro" id="IPR020846">
    <property type="entry name" value="MFS_dom"/>
</dbReference>
<dbReference type="EMBL" id="JABEMD010000052">
    <property type="protein sequence ID" value="NNH13562.1"/>
    <property type="molecule type" value="Genomic_DNA"/>
</dbReference>
<evidence type="ECO:0000313" key="9">
    <source>
        <dbReference type="Proteomes" id="UP000542973"/>
    </source>
</evidence>
<dbReference type="RefSeq" id="WP_053823572.1">
    <property type="nucleotide sequence ID" value="NZ_BAAAEB010000012.1"/>
</dbReference>
<feature type="transmembrane region" description="Helical" evidence="6">
    <location>
        <begin position="329"/>
        <end position="350"/>
    </location>
</feature>
<dbReference type="InterPro" id="IPR011701">
    <property type="entry name" value="MFS"/>
</dbReference>
<feature type="transmembrane region" description="Helical" evidence="6">
    <location>
        <begin position="70"/>
        <end position="89"/>
    </location>
</feature>
<feature type="transmembrane region" description="Helical" evidence="6">
    <location>
        <begin position="128"/>
        <end position="148"/>
    </location>
</feature>
<proteinExistence type="predicted"/>
<gene>
    <name evidence="8" type="ORF">HLB16_22175</name>
</gene>
<feature type="domain" description="Major facilitator superfamily (MFS) profile" evidence="7">
    <location>
        <begin position="1"/>
        <end position="378"/>
    </location>
</feature>
<dbReference type="Gene3D" id="1.20.1250.20">
    <property type="entry name" value="MFS general substrate transporter like domains"/>
    <property type="match status" value="2"/>
</dbReference>
<dbReference type="GO" id="GO:0005886">
    <property type="term" value="C:plasma membrane"/>
    <property type="evidence" value="ECO:0007669"/>
    <property type="project" value="UniProtKB-SubCell"/>
</dbReference>
<feature type="transmembrane region" description="Helical" evidence="6">
    <location>
        <begin position="236"/>
        <end position="254"/>
    </location>
</feature>
<keyword evidence="4 6" id="KW-1133">Transmembrane helix</keyword>
<name>A0A849BDN5_9BURK</name>
<feature type="transmembrane region" description="Helical" evidence="6">
    <location>
        <begin position="356"/>
        <end position="375"/>
    </location>
</feature>
<feature type="transmembrane region" description="Helical" evidence="6">
    <location>
        <begin position="95"/>
        <end position="116"/>
    </location>
</feature>
<keyword evidence="3 6" id="KW-0812">Transmembrane</keyword>
<dbReference type="Pfam" id="PF07690">
    <property type="entry name" value="MFS_1"/>
    <property type="match status" value="1"/>
</dbReference>
<evidence type="ECO:0000256" key="1">
    <source>
        <dbReference type="ARBA" id="ARBA00004651"/>
    </source>
</evidence>
<feature type="transmembrane region" description="Helical" evidence="6">
    <location>
        <begin position="42"/>
        <end position="63"/>
    </location>
</feature>
<comment type="caution">
    <text evidence="8">The sequence shown here is derived from an EMBL/GenBank/DDBJ whole genome shotgun (WGS) entry which is preliminary data.</text>
</comment>
<sequence>MPFAVYILGLTVFCLTTSEFMVAGMMPSLAAAFGVPVERIGYLVSIYAAGMVLGGPVLTVALARVPLRPALLGLLATYMVGQIGCAMADDYLVMAIGRAVTGIAASACFGIVLSMCAEMVAPEVRGRAAAIVIGGLMIATVAGLPLATLVDLHLGWRASFWVLVVLTGLCVLAVRWRIPATLTTSTKGMRSELASLANRELWAAYTTSALIIGATFAGFSYFALVLTKVSGYSPSSIPALLGLYGLATVIGNAMIGRFADRHTMRILLWGLVVLAAALALFAVYADQPLVAVIAMLLVGLTGVSLNPAMVVRVMRAAPPGPLVNTMHTAVINIGLMSGSWLGGVGISQGWGLRSPLWVGTVLAVAGVVAVLPYALRRSQVSGAGFQAECAKG</sequence>
<dbReference type="PROSITE" id="PS50850">
    <property type="entry name" value="MFS"/>
    <property type="match status" value="1"/>
</dbReference>
<feature type="transmembrane region" description="Helical" evidence="6">
    <location>
        <begin position="266"/>
        <end position="284"/>
    </location>
</feature>
<comment type="subcellular location">
    <subcellularLocation>
        <location evidence="1">Cell membrane</location>
        <topology evidence="1">Multi-pass membrane protein</topology>
    </subcellularLocation>
</comment>
<accession>A0A849BDN5</accession>
<dbReference type="Proteomes" id="UP000542973">
    <property type="component" value="Unassembled WGS sequence"/>
</dbReference>